<sequence>MGEEYYLQHLIIEHIGKAIFGKSK</sequence>
<dbReference type="EMBL" id="UINC01004845">
    <property type="protein sequence ID" value="SVA17271.1"/>
    <property type="molecule type" value="Genomic_DNA"/>
</dbReference>
<feature type="non-terminal residue" evidence="1">
    <location>
        <position position="24"/>
    </location>
</feature>
<protein>
    <submittedName>
        <fullName evidence="1">Uncharacterized protein</fullName>
    </submittedName>
</protein>
<dbReference type="AlphaFoldDB" id="A0A381TP49"/>
<organism evidence="1">
    <name type="scientific">marine metagenome</name>
    <dbReference type="NCBI Taxonomy" id="408172"/>
    <lineage>
        <taxon>unclassified sequences</taxon>
        <taxon>metagenomes</taxon>
        <taxon>ecological metagenomes</taxon>
    </lineage>
</organism>
<reference evidence="1" key="1">
    <citation type="submission" date="2018-05" db="EMBL/GenBank/DDBJ databases">
        <authorList>
            <person name="Lanie J.A."/>
            <person name="Ng W.-L."/>
            <person name="Kazmierczak K.M."/>
            <person name="Andrzejewski T.M."/>
            <person name="Davidsen T.M."/>
            <person name="Wayne K.J."/>
            <person name="Tettelin H."/>
            <person name="Glass J.I."/>
            <person name="Rusch D."/>
            <person name="Podicherti R."/>
            <person name="Tsui H.-C.T."/>
            <person name="Winkler M.E."/>
        </authorList>
    </citation>
    <scope>NUCLEOTIDE SEQUENCE</scope>
</reference>
<evidence type="ECO:0000313" key="1">
    <source>
        <dbReference type="EMBL" id="SVA17271.1"/>
    </source>
</evidence>
<proteinExistence type="predicted"/>
<accession>A0A381TP49</accession>
<gene>
    <name evidence="1" type="ORF">METZ01_LOCUS70125</name>
</gene>
<name>A0A381TP49_9ZZZZ</name>